<keyword evidence="10" id="KW-1185">Reference proteome</keyword>
<dbReference type="InterPro" id="IPR048971">
    <property type="entry name" value="Apc1_3rd"/>
</dbReference>
<accession>A0AAN6H8U9</accession>
<dbReference type="PANTHER" id="PTHR12827">
    <property type="entry name" value="MEIOTIC CHECKPOINT REGULATOR TSG24 FAMILY MEMBER"/>
    <property type="match status" value="1"/>
</dbReference>
<evidence type="ECO:0000256" key="3">
    <source>
        <dbReference type="ARBA" id="ARBA00022737"/>
    </source>
</evidence>
<dbReference type="Proteomes" id="UP001175353">
    <property type="component" value="Unassembled WGS sequence"/>
</dbReference>
<sequence>MAKVESLGIHSPVALPYLIREGILSPEPKKESYQWETYVCEDGPGEIEEELLVTNDCVVWSQGKSVRNVYRFELEGEDVAQAILTQFRASEAASDHAAETVMEGYAKARTNRRSLVPPFNSMNESPRSTYLGKLSSSRALVVFLKTKAHIYFINGAKHIISLPFEVERAFPAPRGCVLVRKPAESPAAPPTPQFPSAPPNSFFFSQSQTTASFFQSPTLARSFGRSQPGKPSPLGGGGRLDALFQDVFGSPGGGSNGGGVASLYSLTSPLADLGVLTYSLQHQKPRLLNRGQAGLSVEFESLDSAERVVYVSPKDELGGIHEGRGELTLIITINDELHTLTIWHAWYVEEKSLKELLKLRAVHKAAKARRRSSFLSAANIGTGTTTPGVRVREHPRESFAGAGSLRLPGDPVLPAQHLSRKTTKQEEEEVMAAQMDPDYQPAGASQQPARENRRISSLNLDTRASQAAVGASFAGAGGARQNTSFGGPTDRRSFGHRKSRGSTPGSTVFGRSLGSEHDDLMDLDSTDGDEGEESVEGIVRHIRATFEAAGADSVFGSVEEEFRRELVVRKLHSLPVNPRSRHTATTASFRVATLRDAQSSPSSDDSTLGLYLCDQSTREVTYLKLLVKQRPLWPEGAMEQSTVHVAVPVVVEQKALGKSADLIKLRDGNVGSILLAGRGLVLAGSDSSDICPLPEPNAPYRVSSPFDMPLPYSPLADMEVGRNCTMTVSQDTLSYAQSGVRAAFDEVDAEGTHHRRRLQLRPDDPHIDHLLEVCQIVLPEATVSPRQIWCMCFARLEAEREDTPGTGSSLEWLALVATVLFYGIRLLDSKTRAALNVSRVAVARQKSAGHGAFRLQKQRQENGVLSKPAWNWMLGGTTSVEPAFTSPNTRGQLDRRKDQVLPLAAALADEFAESFWGRSSAPSSSAPTCAVKLMLALHVAREEQKLCTLSVPRSRELDSSPIIAQLGHWLGLPAWSFTSGSYYDLEGASDEEWAYVKSTPSHSAQVRLMDEPVSVFQWFELAFTQQSTERYPTLATIAGLDAVNTLSASFTAAADGLTPRICALSVLLEATAGLTVGHVATVELVAKHGLNNEMLETLPQAIAAPFKEAMSHCERDPPTTWQANLFRLVGREDALPDSGSKARSTPSAQISGPAIPVSHDVQAVCHALEQHTHPLKTREAARHSVSQLIFSQDRRLVEAVSLMRYYSTQEAECAKQPDWSDAFHFDQQRRVIEFVTMRMWALPAGDGMLHYDCLTPLLTEKYTPYGFGSRCLMQPMGITLNIDRSTMSEEKFGWAYFHAGVSSGLRISKHVKGIDTSWVAFNKPAELTNRHAGLLLALGLGGHLRHVAKWMSFKYLTPKHTMTSVGLLLGLSASYIGTMDTLVTRMLSIHITRMLPAGAAELNVSPVAQTAGLMGIGLLYFNTQHRRMSEIMLSEIEYLEVEDPDSGPDPLRDESYRLAAGFALGLINLGKGRDLRGLHGMHLPERLLAVAVGSRPVHAVHVFDRATAGAIVAVTLIYMKSGDKAIAGKVNIPDTEAQFDHVRPDMLLLRAMAAHVITWHDIEVHGDTSWINDNLPACYQGLPRALSSSKTKRPLQTADVPFYNIITGLAWAVGLKYAGSGHEPARDDILHVLDMFYKIGTESYYYDAKLTRSTVRRCIDVLALAAATVMAGTGDLTTFRYLRRLHGRTDAETPYGSHMAAHLAIGVLFMGGGTYTFGTPDFAVASLICAFYPLFPADVHDNRVHLQAFRHFWVFAAEARCLVVDDIDTHRSIRMPVTVTLRDGAVRKLHAPCLLPELDTIAKVTTEDPAYWRVTLDFESNPQHLKAFRENQTVFVRRCPAGEAHSSVFNSTLAALNDSQISSAVGSVGGDLWQSVFSLPALRGLDKADVELILSPDVHSSVNTDERTTVVDDRLVLGNAGAATVGRGGRDELRNLRVLLAWAEKAKEDKVGEVRWLGSEVLEVLSGRVEERMRMVAGTEDAAKELTLHVPTWQTNPCFWHHQFHGDTVKGKMEVHKPSFMLLPSFGFLPDRDINLGTVLTAVTGSKLPSKLPDPKRPLNRTSRIAIDAKDIQPQTYKPWSWDSTKSRSDKLGLTADVSLLTGVGGSLAGEGGRGRELVIECDRVEVKTFRPDQKYLAQTLRDDLVKTVGWKLTRPPLYLVTGLMVAYGAVITLKGDSNKGFSGSANADFTSLGVPINAGPLAEHKVVKTSKLAGVPKEPFILAYELLKVRKKHDGTVEERDETKWALFSDDGGNVVDDDGVEAFSKDWDVEPVKPEEFVGDV</sequence>
<evidence type="ECO:0000313" key="9">
    <source>
        <dbReference type="EMBL" id="KAK0956914.1"/>
    </source>
</evidence>
<dbReference type="Gene3D" id="1.25.10.10">
    <property type="entry name" value="Leucine-rich Repeat Variant"/>
    <property type="match status" value="2"/>
</dbReference>
<dbReference type="GO" id="GO:0051301">
    <property type="term" value="P:cell division"/>
    <property type="evidence" value="ECO:0007669"/>
    <property type="project" value="UniProtKB-KW"/>
</dbReference>
<evidence type="ECO:0000256" key="2">
    <source>
        <dbReference type="ARBA" id="ARBA00022618"/>
    </source>
</evidence>
<dbReference type="Pfam" id="PF12859">
    <property type="entry name" value="ANAPC1"/>
    <property type="match status" value="1"/>
</dbReference>
<comment type="similarity">
    <text evidence="1">Belongs to the APC1 family.</text>
</comment>
<evidence type="ECO:0000256" key="4">
    <source>
        <dbReference type="ARBA" id="ARBA00022776"/>
    </source>
</evidence>
<keyword evidence="2" id="KW-0132">Cell division</keyword>
<proteinExistence type="inferred from homology"/>
<dbReference type="InterPro" id="IPR011989">
    <property type="entry name" value="ARM-like"/>
</dbReference>
<dbReference type="GO" id="GO:0060090">
    <property type="term" value="F:molecular adaptor activity"/>
    <property type="evidence" value="ECO:0007669"/>
    <property type="project" value="TreeGrafter"/>
</dbReference>
<dbReference type="GO" id="GO:0007091">
    <property type="term" value="P:metaphase/anaphase transition of mitotic cell cycle"/>
    <property type="evidence" value="ECO:0007669"/>
    <property type="project" value="TreeGrafter"/>
</dbReference>
<gene>
    <name evidence="9" type="primary">APC1_2</name>
    <name evidence="9" type="ORF">LTR91_022145</name>
</gene>
<dbReference type="GO" id="GO:0070979">
    <property type="term" value="P:protein K11-linked ubiquitination"/>
    <property type="evidence" value="ECO:0007669"/>
    <property type="project" value="TreeGrafter"/>
</dbReference>
<evidence type="ECO:0000259" key="8">
    <source>
        <dbReference type="Pfam" id="PF21282"/>
    </source>
</evidence>
<dbReference type="InterPro" id="IPR049255">
    <property type="entry name" value="Apc1_N"/>
</dbReference>
<protein>
    <submittedName>
        <fullName evidence="9">Anaphase-promoting complex subunit 1</fullName>
    </submittedName>
</protein>
<keyword evidence="3" id="KW-0677">Repeat</keyword>
<feature type="region of interest" description="Disordered" evidence="6">
    <location>
        <begin position="477"/>
        <end position="518"/>
    </location>
</feature>
<dbReference type="EMBL" id="JAUJLE010000421">
    <property type="protein sequence ID" value="KAK0956914.1"/>
    <property type="molecule type" value="Genomic_DNA"/>
</dbReference>
<evidence type="ECO:0000256" key="6">
    <source>
        <dbReference type="SAM" id="MobiDB-lite"/>
    </source>
</evidence>
<organism evidence="9 10">
    <name type="scientific">Friedmanniomyces endolithicus</name>
    <dbReference type="NCBI Taxonomy" id="329885"/>
    <lineage>
        <taxon>Eukaryota</taxon>
        <taxon>Fungi</taxon>
        <taxon>Dikarya</taxon>
        <taxon>Ascomycota</taxon>
        <taxon>Pezizomycotina</taxon>
        <taxon>Dothideomycetes</taxon>
        <taxon>Dothideomycetidae</taxon>
        <taxon>Mycosphaerellales</taxon>
        <taxon>Teratosphaeriaceae</taxon>
        <taxon>Friedmanniomyces</taxon>
    </lineage>
</organism>
<dbReference type="GO" id="GO:0005680">
    <property type="term" value="C:anaphase-promoting complex"/>
    <property type="evidence" value="ECO:0007669"/>
    <property type="project" value="InterPro"/>
</dbReference>
<comment type="caution">
    <text evidence="9">The sequence shown here is derived from an EMBL/GenBank/DDBJ whole genome shotgun (WGS) entry which is preliminary data.</text>
</comment>
<evidence type="ECO:0000256" key="1">
    <source>
        <dbReference type="ARBA" id="ARBA00010547"/>
    </source>
</evidence>
<evidence type="ECO:0000259" key="7">
    <source>
        <dbReference type="Pfam" id="PF12859"/>
    </source>
</evidence>
<keyword evidence="5" id="KW-0131">Cell cycle</keyword>
<evidence type="ECO:0000256" key="5">
    <source>
        <dbReference type="ARBA" id="ARBA00023306"/>
    </source>
</evidence>
<dbReference type="FunFam" id="1.25.10.10:FF:000435">
    <property type="entry name" value="Ubiquitin ligase subunit"/>
    <property type="match status" value="1"/>
</dbReference>
<dbReference type="Pfam" id="PF21282">
    <property type="entry name" value="APC1_3rd"/>
    <property type="match status" value="1"/>
</dbReference>
<evidence type="ECO:0000313" key="10">
    <source>
        <dbReference type="Proteomes" id="UP001175353"/>
    </source>
</evidence>
<dbReference type="PANTHER" id="PTHR12827:SF3">
    <property type="entry name" value="ANAPHASE-PROMOTING COMPLEX SUBUNIT 1"/>
    <property type="match status" value="1"/>
</dbReference>
<dbReference type="InterPro" id="IPR024990">
    <property type="entry name" value="Apc1"/>
</dbReference>
<feature type="domain" description="Anaphase-promoting complex subunit 1 beta-sandwich" evidence="8">
    <location>
        <begin position="1760"/>
        <end position="1838"/>
    </location>
</feature>
<dbReference type="GO" id="GO:0031145">
    <property type="term" value="P:anaphase-promoting complex-dependent catabolic process"/>
    <property type="evidence" value="ECO:0007669"/>
    <property type="project" value="TreeGrafter"/>
</dbReference>
<keyword evidence="4" id="KW-0498">Mitosis</keyword>
<name>A0AAN6H8U9_9PEZI</name>
<feature type="domain" description="Anaphase-promoting complex subunit 1 N-terminal" evidence="7">
    <location>
        <begin position="30"/>
        <end position="818"/>
    </location>
</feature>
<reference evidence="9" key="1">
    <citation type="submission" date="2023-06" db="EMBL/GenBank/DDBJ databases">
        <title>Black Yeasts Isolated from many extreme environments.</title>
        <authorList>
            <person name="Coleine C."/>
            <person name="Stajich J.E."/>
            <person name="Selbmann L."/>
        </authorList>
    </citation>
    <scope>NUCLEOTIDE SEQUENCE</scope>
    <source>
        <strain evidence="9">CCFEE 5200</strain>
    </source>
</reference>